<evidence type="ECO:0000313" key="2">
    <source>
        <dbReference type="EMBL" id="TYP92553.1"/>
    </source>
</evidence>
<feature type="transmembrane region" description="Helical" evidence="1">
    <location>
        <begin position="45"/>
        <end position="66"/>
    </location>
</feature>
<keyword evidence="1" id="KW-0472">Membrane</keyword>
<organism evidence="2 3">
    <name type="scientific">Fodinibius salinus</name>
    <dbReference type="NCBI Taxonomy" id="860790"/>
    <lineage>
        <taxon>Bacteria</taxon>
        <taxon>Pseudomonadati</taxon>
        <taxon>Balneolota</taxon>
        <taxon>Balneolia</taxon>
        <taxon>Balneolales</taxon>
        <taxon>Balneolaceae</taxon>
        <taxon>Fodinibius</taxon>
    </lineage>
</organism>
<keyword evidence="1" id="KW-0812">Transmembrane</keyword>
<dbReference type="Proteomes" id="UP000324595">
    <property type="component" value="Unassembled WGS sequence"/>
</dbReference>
<feature type="transmembrane region" description="Helical" evidence="1">
    <location>
        <begin position="12"/>
        <end position="33"/>
    </location>
</feature>
<comment type="caution">
    <text evidence="2">The sequence shown here is derived from an EMBL/GenBank/DDBJ whole genome shotgun (WGS) entry which is preliminary data.</text>
</comment>
<proteinExistence type="predicted"/>
<gene>
    <name evidence="2" type="ORF">LX73_1915</name>
</gene>
<reference evidence="2 3" key="1">
    <citation type="submission" date="2019-07" db="EMBL/GenBank/DDBJ databases">
        <title>Genomic Encyclopedia of Archaeal and Bacterial Type Strains, Phase II (KMG-II): from individual species to whole genera.</title>
        <authorList>
            <person name="Goeker M."/>
        </authorList>
    </citation>
    <scope>NUCLEOTIDE SEQUENCE [LARGE SCALE GENOMIC DNA]</scope>
    <source>
        <strain evidence="2 3">DSM 21935</strain>
    </source>
</reference>
<keyword evidence="1" id="KW-1133">Transmembrane helix</keyword>
<feature type="transmembrane region" description="Helical" evidence="1">
    <location>
        <begin position="102"/>
        <end position="121"/>
    </location>
</feature>
<keyword evidence="3" id="KW-1185">Reference proteome</keyword>
<evidence type="ECO:0000256" key="1">
    <source>
        <dbReference type="SAM" id="Phobius"/>
    </source>
</evidence>
<dbReference type="EMBL" id="VNHY01000003">
    <property type="protein sequence ID" value="TYP92553.1"/>
    <property type="molecule type" value="Genomic_DNA"/>
</dbReference>
<dbReference type="OrthoDB" id="1524509at2"/>
<sequence>MNKELHPKNFQRICIINWLLSVPFFVLFSWPYLYLANYSGIEQSIAYLGAIFFSVPFMITILHGYVTMAVGEAHRHHYYQWLSEHPLTYGLLFHPIMIRTRFRLVLLVISFLLFLMGSLLLI</sequence>
<dbReference type="AlphaFoldDB" id="A0A5D3YFV0"/>
<name>A0A5D3YFV0_9BACT</name>
<protein>
    <submittedName>
        <fullName evidence="2">Uncharacterized protein</fullName>
    </submittedName>
</protein>
<dbReference type="RefSeq" id="WP_148899252.1">
    <property type="nucleotide sequence ID" value="NZ_VNHY01000003.1"/>
</dbReference>
<evidence type="ECO:0000313" key="3">
    <source>
        <dbReference type="Proteomes" id="UP000324595"/>
    </source>
</evidence>
<accession>A0A5D3YFV0</accession>